<keyword evidence="6" id="KW-0732">Signal</keyword>
<dbReference type="EMBL" id="JAEPRB010000367">
    <property type="protein sequence ID" value="KAG2216724.1"/>
    <property type="molecule type" value="Genomic_DNA"/>
</dbReference>
<feature type="disulfide bond" evidence="4">
    <location>
        <begin position="362"/>
        <end position="396"/>
    </location>
</feature>
<gene>
    <name evidence="8" type="ORF">INT45_013835</name>
</gene>
<dbReference type="PANTHER" id="PTHR47966">
    <property type="entry name" value="BETA-SITE APP-CLEAVING ENZYME, ISOFORM A-RELATED"/>
    <property type="match status" value="1"/>
</dbReference>
<evidence type="ECO:0000256" key="6">
    <source>
        <dbReference type="SAM" id="SignalP"/>
    </source>
</evidence>
<feature type="active site" evidence="3">
    <location>
        <position position="119"/>
    </location>
</feature>
<dbReference type="PRINTS" id="PR00792">
    <property type="entry name" value="PEPSIN"/>
</dbReference>
<dbReference type="GO" id="GO:0006508">
    <property type="term" value="P:proteolysis"/>
    <property type="evidence" value="ECO:0007669"/>
    <property type="project" value="UniProtKB-KW"/>
</dbReference>
<evidence type="ECO:0000256" key="1">
    <source>
        <dbReference type="ARBA" id="ARBA00007447"/>
    </source>
</evidence>
<keyword evidence="5" id="KW-0378">Hydrolase</keyword>
<name>A0A8H7RTE9_9FUNG</name>
<comment type="caution">
    <text evidence="8">The sequence shown here is derived from an EMBL/GenBank/DDBJ whole genome shotgun (WGS) entry which is preliminary data.</text>
</comment>
<comment type="similarity">
    <text evidence="1 5">Belongs to the peptidase A1 family.</text>
</comment>
<dbReference type="AlphaFoldDB" id="A0A8H7RTE9"/>
<keyword evidence="4" id="KW-1015">Disulfide bond</keyword>
<dbReference type="InterPro" id="IPR021109">
    <property type="entry name" value="Peptidase_aspartic_dom_sf"/>
</dbReference>
<dbReference type="PROSITE" id="PS00141">
    <property type="entry name" value="ASP_PROTEASE"/>
    <property type="match status" value="2"/>
</dbReference>
<feature type="active site" evidence="3">
    <location>
        <position position="328"/>
    </location>
</feature>
<dbReference type="InterPro" id="IPR001461">
    <property type="entry name" value="Aspartic_peptidase_A1"/>
</dbReference>
<feature type="domain" description="Peptidase A1" evidence="7">
    <location>
        <begin position="101"/>
        <end position="433"/>
    </location>
</feature>
<keyword evidence="5" id="KW-0645">Protease</keyword>
<organism evidence="8 9">
    <name type="scientific">Circinella minor</name>
    <dbReference type="NCBI Taxonomy" id="1195481"/>
    <lineage>
        <taxon>Eukaryota</taxon>
        <taxon>Fungi</taxon>
        <taxon>Fungi incertae sedis</taxon>
        <taxon>Mucoromycota</taxon>
        <taxon>Mucoromycotina</taxon>
        <taxon>Mucoromycetes</taxon>
        <taxon>Mucorales</taxon>
        <taxon>Lichtheimiaceae</taxon>
        <taxon>Circinella</taxon>
    </lineage>
</organism>
<sequence>MKLSGAITILLASTLVITTTTTTDALPTNNNGKIVVPLHTDTRFRPNPSISIRNAQARYSRFLNNPTVSNKIAVDSDRKNLKSQANKGTISLKSIKNDIQYVGKVNVGTPPQELELNFDTGSSDLWFVSTLCKNCDDYNTQFNPNKSTTFDWGTRQEWNIQYGDGSTAGGIVGYDTVDLGGFPIEHQAVELATHETQMDSVVHGILGLGFPELCTIPGTITPLENLVKQGLIKDSMFSFSLGHYLHGGGGELIFGGMNTERYVGDLTSFPVENVEGYWGIRLMSATIGEELISFDEIVPKIPHMNSPMNALNNHNNAKEVNVLPGVLDTGTTLMIFPELIANIIAKKYNATSNDDGTFGITCDSNQLPELILNFGTASYKVLSESLIYYNDNNGNCLAGFAKAKFPFVILGDVFLKNVYTVFDYSVPPTIKLAQAVSPPQYTNNNDF</sequence>
<evidence type="ECO:0000313" key="9">
    <source>
        <dbReference type="Proteomes" id="UP000646827"/>
    </source>
</evidence>
<evidence type="ECO:0000256" key="2">
    <source>
        <dbReference type="ARBA" id="ARBA00022750"/>
    </source>
</evidence>
<dbReference type="Pfam" id="PF00026">
    <property type="entry name" value="Asp"/>
    <property type="match status" value="1"/>
</dbReference>
<dbReference type="GO" id="GO:0004190">
    <property type="term" value="F:aspartic-type endopeptidase activity"/>
    <property type="evidence" value="ECO:0007669"/>
    <property type="project" value="UniProtKB-KW"/>
</dbReference>
<evidence type="ECO:0000256" key="5">
    <source>
        <dbReference type="RuleBase" id="RU000454"/>
    </source>
</evidence>
<dbReference type="PROSITE" id="PS51767">
    <property type="entry name" value="PEPTIDASE_A1"/>
    <property type="match status" value="1"/>
</dbReference>
<evidence type="ECO:0000313" key="8">
    <source>
        <dbReference type="EMBL" id="KAG2216724.1"/>
    </source>
</evidence>
<evidence type="ECO:0000256" key="3">
    <source>
        <dbReference type="PIRSR" id="PIRSR601461-1"/>
    </source>
</evidence>
<proteinExistence type="inferred from homology"/>
<keyword evidence="9" id="KW-1185">Reference proteome</keyword>
<dbReference type="Gene3D" id="2.40.70.10">
    <property type="entry name" value="Acid Proteases"/>
    <property type="match status" value="2"/>
</dbReference>
<protein>
    <recommendedName>
        <fullName evidence="7">Peptidase A1 domain-containing protein</fullName>
    </recommendedName>
</protein>
<dbReference type="OrthoDB" id="2747330at2759"/>
<dbReference type="InterPro" id="IPR033121">
    <property type="entry name" value="PEPTIDASE_A1"/>
</dbReference>
<dbReference type="PANTHER" id="PTHR47966:SF51">
    <property type="entry name" value="BETA-SITE APP-CLEAVING ENZYME, ISOFORM A-RELATED"/>
    <property type="match status" value="1"/>
</dbReference>
<evidence type="ECO:0000259" key="7">
    <source>
        <dbReference type="PROSITE" id="PS51767"/>
    </source>
</evidence>
<feature type="chain" id="PRO_5034491872" description="Peptidase A1 domain-containing protein" evidence="6">
    <location>
        <begin position="26"/>
        <end position="447"/>
    </location>
</feature>
<dbReference type="Proteomes" id="UP000646827">
    <property type="component" value="Unassembled WGS sequence"/>
</dbReference>
<dbReference type="InterPro" id="IPR001969">
    <property type="entry name" value="Aspartic_peptidase_AS"/>
</dbReference>
<feature type="signal peptide" evidence="6">
    <location>
        <begin position="1"/>
        <end position="25"/>
    </location>
</feature>
<reference evidence="8 9" key="1">
    <citation type="submission" date="2020-12" db="EMBL/GenBank/DDBJ databases">
        <title>Metabolic potential, ecology and presence of endohyphal bacteria is reflected in genomic diversity of Mucoromycotina.</title>
        <authorList>
            <person name="Muszewska A."/>
            <person name="Okrasinska A."/>
            <person name="Steczkiewicz K."/>
            <person name="Drgas O."/>
            <person name="Orlowska M."/>
            <person name="Perlinska-Lenart U."/>
            <person name="Aleksandrzak-Piekarczyk T."/>
            <person name="Szatraj K."/>
            <person name="Zielenkiewicz U."/>
            <person name="Pilsyk S."/>
            <person name="Malc E."/>
            <person name="Mieczkowski P."/>
            <person name="Kruszewska J.S."/>
            <person name="Biernat P."/>
            <person name="Pawlowska J."/>
        </authorList>
    </citation>
    <scope>NUCLEOTIDE SEQUENCE [LARGE SCALE GENOMIC DNA]</scope>
    <source>
        <strain evidence="8 9">CBS 142.35</strain>
    </source>
</reference>
<evidence type="ECO:0000256" key="4">
    <source>
        <dbReference type="PIRSR" id="PIRSR601461-2"/>
    </source>
</evidence>
<keyword evidence="2 5" id="KW-0064">Aspartyl protease</keyword>
<accession>A0A8H7RTE9</accession>
<dbReference type="SUPFAM" id="SSF50630">
    <property type="entry name" value="Acid proteases"/>
    <property type="match status" value="1"/>
</dbReference>